<protein>
    <submittedName>
        <fullName evidence="4">Uncharacterized protein LOC105846567 isoform X3</fullName>
    </submittedName>
</protein>
<proteinExistence type="predicted"/>
<feature type="region of interest" description="Disordered" evidence="1">
    <location>
        <begin position="406"/>
        <end position="436"/>
    </location>
</feature>
<evidence type="ECO:0000313" key="3">
    <source>
        <dbReference type="Proteomes" id="UP001652625"/>
    </source>
</evidence>
<evidence type="ECO:0000313" key="4">
    <source>
        <dbReference type="RefSeq" id="XP_065644517.1"/>
    </source>
</evidence>
<feature type="domain" description="BHLH" evidence="2">
    <location>
        <begin position="127"/>
        <end position="176"/>
    </location>
</feature>
<accession>A0ABM4B6M2</accession>
<feature type="compositionally biased region" description="Basic and acidic residues" evidence="1">
    <location>
        <begin position="419"/>
        <end position="436"/>
    </location>
</feature>
<dbReference type="SUPFAM" id="SSF47459">
    <property type="entry name" value="HLH, helix-loop-helix DNA-binding domain"/>
    <property type="match status" value="1"/>
</dbReference>
<evidence type="ECO:0000259" key="2">
    <source>
        <dbReference type="PROSITE" id="PS50888"/>
    </source>
</evidence>
<dbReference type="RefSeq" id="XP_065644517.1">
    <property type="nucleotide sequence ID" value="XM_065788445.1"/>
</dbReference>
<feature type="region of interest" description="Disordered" evidence="1">
    <location>
        <begin position="97"/>
        <end position="116"/>
    </location>
</feature>
<dbReference type="InterPro" id="IPR011598">
    <property type="entry name" value="bHLH_dom"/>
</dbReference>
<dbReference type="Pfam" id="PF00010">
    <property type="entry name" value="HLH"/>
    <property type="match status" value="1"/>
</dbReference>
<reference evidence="4" key="2">
    <citation type="submission" date="2025-08" db="UniProtKB">
        <authorList>
            <consortium name="RefSeq"/>
        </authorList>
    </citation>
    <scope>IDENTIFICATION</scope>
</reference>
<sequence>MFLVGMTYMFEVYGTKSFDYHQQEGAFVQETMISENAFDATYVYCYTTYLITNFKSEMTMQNNNSPRKRGRPNRSQNNVEPSRLLLQLLPRTSSFNMPCLPDEENPERKKKVFKRKGSQKVISLKAKNRESHNADEKRRKEKLNKLIVKLKDLLGLDGKKSKVAILEKAVEFVSKEKKEAKNYDMEYVNQKIKSLESIIVSLIDLLSCNSVSLPSNIQVIKTSSKSDVTSESTASAIKDVVHIVMDSNISSSQFLRDSIIENTAFPSKLSKENLSNSSENSLINFSFHNEIMLPGTNITPTAIKTLKIPSNKSTDSISNNPPEIQKPHYHVNLNNGLGLLNINPKMSITQITIDQKHSHQQFSYELNNQCDNIIKESINENLTSKSNESENINLPVDDSLKKQTLASSLPQSETLTSEKPTRNENSKTDTLQNRDVENPVFLNHGKVLVQLLNGNLSNDDSFRNTFPVKTFGIDNLISNTNVSKNTLLKSHNKHENQELSCSGHTVEALLDSSTKNRKLEENSVHFNKDTTMAITSLSSSITERVIYTESLPGLLPQATVSTILTTSHSLFDNNLAECVDKQSNTLKRWTNVVSNAQNSNMLIASFPLLKKTVKFKTKKQSLKQKKIKNGSSETISTKASKNDSNVSLITCTPRLHHELADNSKNKIGSDTSINVTTSSCIVTSSTCLSSVVSSIDKTLENVNTVLTLKNAKCVPNLKNLVSATEVFNQPLLRTMKDRTIRNKWLERDKTYIDVASIDSSFEQQASPVISFPYVGCRKRNIDILSPTTQPFQKRTFSKPSSENRTKVASRARSFSVESLSKSAIQTYNDKQLNLPLLPVVSSYSSNCPSNVQKLKHQPDIPIVTPLPTILNIFAPAQVPVSSMQQGNLSNFSAENHVTDGCGLINESMEENSFNPTMFMAGNQQMFTNYSTSNLINSDQSSFPYAIDNLISQNTTPMPIWSAPWISQDYNCDFFNPIFSHMHNNFNRRNTTECSPIKSIISILQSTSNQPNQNIQFNQISAPDFPHTQNSMMQNYTLPDSLTDEQVNFSNNFNTHSRHTEAQSQNGNNLQLESMQNSCELRNNRINNSLATNENSQLNSDLYNTPPVFPFSQWQDFQTKNKIQ</sequence>
<dbReference type="GeneID" id="105846567"/>
<feature type="compositionally biased region" description="Polar residues" evidence="1">
    <location>
        <begin position="406"/>
        <end position="418"/>
    </location>
</feature>
<organism evidence="3 4">
    <name type="scientific">Hydra vulgaris</name>
    <name type="common">Hydra</name>
    <name type="synonym">Hydra attenuata</name>
    <dbReference type="NCBI Taxonomy" id="6087"/>
    <lineage>
        <taxon>Eukaryota</taxon>
        <taxon>Metazoa</taxon>
        <taxon>Cnidaria</taxon>
        <taxon>Hydrozoa</taxon>
        <taxon>Hydroidolina</taxon>
        <taxon>Anthoathecata</taxon>
        <taxon>Aplanulata</taxon>
        <taxon>Hydridae</taxon>
        <taxon>Hydra</taxon>
    </lineage>
</organism>
<evidence type="ECO:0000256" key="1">
    <source>
        <dbReference type="SAM" id="MobiDB-lite"/>
    </source>
</evidence>
<feature type="region of interest" description="Disordered" evidence="1">
    <location>
        <begin position="60"/>
        <end position="81"/>
    </location>
</feature>
<keyword evidence="3" id="KW-1185">Reference proteome</keyword>
<dbReference type="SMART" id="SM00353">
    <property type="entry name" value="HLH"/>
    <property type="match status" value="1"/>
</dbReference>
<dbReference type="Proteomes" id="UP001652625">
    <property type="component" value="Chromosome 01"/>
</dbReference>
<dbReference type="Gene3D" id="4.10.280.10">
    <property type="entry name" value="Helix-loop-helix DNA-binding domain"/>
    <property type="match status" value="1"/>
</dbReference>
<dbReference type="InterPro" id="IPR036638">
    <property type="entry name" value="HLH_DNA-bd_sf"/>
</dbReference>
<name>A0ABM4B6M2_HYDVU</name>
<reference evidence="3" key="1">
    <citation type="submission" date="2025-05" db="UniProtKB">
        <authorList>
            <consortium name="RefSeq"/>
        </authorList>
    </citation>
    <scope>NUCLEOTIDE SEQUENCE [LARGE SCALE GENOMIC DNA]</scope>
</reference>
<gene>
    <name evidence="4" type="primary">LOC105846567</name>
</gene>
<dbReference type="PROSITE" id="PS50888">
    <property type="entry name" value="BHLH"/>
    <property type="match status" value="1"/>
</dbReference>